<evidence type="ECO:0000259" key="1">
    <source>
        <dbReference type="Pfam" id="PF12724"/>
    </source>
</evidence>
<dbReference type="GO" id="GO:0070819">
    <property type="term" value="F:menaquinone-dependent protoporphyrinogen oxidase activity"/>
    <property type="evidence" value="ECO:0007669"/>
    <property type="project" value="TreeGrafter"/>
</dbReference>
<dbReference type="GO" id="GO:0010181">
    <property type="term" value="F:FMN binding"/>
    <property type="evidence" value="ECO:0007669"/>
    <property type="project" value="TreeGrafter"/>
</dbReference>
<proteinExistence type="predicted"/>
<dbReference type="Proteomes" id="UP000284177">
    <property type="component" value="Unassembled WGS sequence"/>
</dbReference>
<organism evidence="2 3">
    <name type="scientific">Thermohalobacter berrensis</name>
    <dbReference type="NCBI Taxonomy" id="99594"/>
    <lineage>
        <taxon>Bacteria</taxon>
        <taxon>Bacillati</taxon>
        <taxon>Bacillota</taxon>
        <taxon>Tissierellia</taxon>
        <taxon>Tissierellales</taxon>
        <taxon>Thermohalobacteraceae</taxon>
        <taxon>Thermohalobacter</taxon>
    </lineage>
</organism>
<keyword evidence="3" id="KW-1185">Reference proteome</keyword>
<dbReference type="PANTHER" id="PTHR38030">
    <property type="entry name" value="PROTOPORPHYRINOGEN IX DEHYDROGENASE [MENAQUINONE]"/>
    <property type="match status" value="1"/>
</dbReference>
<feature type="domain" description="Flavodoxin" evidence="1">
    <location>
        <begin position="4"/>
        <end position="141"/>
    </location>
</feature>
<dbReference type="InterPro" id="IPR029039">
    <property type="entry name" value="Flavoprotein-like_sf"/>
</dbReference>
<reference evidence="2 3" key="1">
    <citation type="submission" date="2016-08" db="EMBL/GenBank/DDBJ databases">
        <title>Novel Firmicutes and Novel Genomes.</title>
        <authorList>
            <person name="Poppleton D.I."/>
            <person name="Gribaldo S."/>
        </authorList>
    </citation>
    <scope>NUCLEOTIDE SEQUENCE [LARGE SCALE GENOMIC DNA]</scope>
    <source>
        <strain evidence="2 3">CTT3</strain>
    </source>
</reference>
<dbReference type="AlphaFoldDB" id="A0A419SZ15"/>
<dbReference type="InterPro" id="IPR026816">
    <property type="entry name" value="Flavodoxin_dom"/>
</dbReference>
<name>A0A419SZ15_9FIRM</name>
<dbReference type="Gene3D" id="3.40.50.360">
    <property type="match status" value="1"/>
</dbReference>
<gene>
    <name evidence="2" type="ORF">BET03_03995</name>
</gene>
<comment type="caution">
    <text evidence="2">The sequence shown here is derived from an EMBL/GenBank/DDBJ whole genome shotgun (WGS) entry which is preliminary data.</text>
</comment>
<dbReference type="EMBL" id="MCIB01000034">
    <property type="protein sequence ID" value="RKD30507.1"/>
    <property type="molecule type" value="Genomic_DNA"/>
</dbReference>
<dbReference type="Pfam" id="PF12724">
    <property type="entry name" value="Flavodoxin_5"/>
    <property type="match status" value="1"/>
</dbReference>
<dbReference type="PANTHER" id="PTHR38030:SF2">
    <property type="entry name" value="PROTOPORPHYRINOGEN IX DEHYDROGENASE [QUINONE]"/>
    <property type="match status" value="1"/>
</dbReference>
<dbReference type="SUPFAM" id="SSF52218">
    <property type="entry name" value="Flavoproteins"/>
    <property type="match status" value="1"/>
</dbReference>
<dbReference type="GO" id="GO:0006783">
    <property type="term" value="P:heme biosynthetic process"/>
    <property type="evidence" value="ECO:0007669"/>
    <property type="project" value="TreeGrafter"/>
</dbReference>
<dbReference type="OrthoDB" id="2146857at2"/>
<dbReference type="RefSeq" id="WP_120169920.1">
    <property type="nucleotide sequence ID" value="NZ_MCIB01000034.1"/>
</dbReference>
<accession>A0A419SZ15</accession>
<sequence>MKSLIVYGSKYGFTGECAGILAKKISGKVDVINLEKEKVNNLNQYDNIIIGTSIYAGRIRKVVGKFCNENLDTLLTKRIGLFICCGQTEKAEEQLDMAYPEELKRHALAREHLGYEFNFNKMGFIDKKVVKMIAKIKENKREILEDNIDKLASFFN</sequence>
<evidence type="ECO:0000313" key="3">
    <source>
        <dbReference type="Proteomes" id="UP000284177"/>
    </source>
</evidence>
<protein>
    <recommendedName>
        <fullName evidence="1">Flavodoxin domain-containing protein</fullName>
    </recommendedName>
</protein>
<evidence type="ECO:0000313" key="2">
    <source>
        <dbReference type="EMBL" id="RKD30507.1"/>
    </source>
</evidence>
<dbReference type="InterPro" id="IPR052200">
    <property type="entry name" value="Protoporphyrinogen_IX_DH"/>
</dbReference>